<organism evidence="11 12">
    <name type="scientific">Paenibacillus sedimenti</name>
    <dbReference type="NCBI Taxonomy" id="2770274"/>
    <lineage>
        <taxon>Bacteria</taxon>
        <taxon>Bacillati</taxon>
        <taxon>Bacillota</taxon>
        <taxon>Bacilli</taxon>
        <taxon>Bacillales</taxon>
        <taxon>Paenibacillaceae</taxon>
        <taxon>Paenibacillus</taxon>
    </lineage>
</organism>
<evidence type="ECO:0000256" key="8">
    <source>
        <dbReference type="PROSITE-ProRule" id="PRU00169"/>
    </source>
</evidence>
<evidence type="ECO:0000256" key="7">
    <source>
        <dbReference type="ARBA" id="ARBA00023163"/>
    </source>
</evidence>
<evidence type="ECO:0000256" key="6">
    <source>
        <dbReference type="ARBA" id="ARBA00023125"/>
    </source>
</evidence>
<dbReference type="GO" id="GO:0003700">
    <property type="term" value="F:DNA-binding transcription factor activity"/>
    <property type="evidence" value="ECO:0007669"/>
    <property type="project" value="InterPro"/>
</dbReference>
<dbReference type="InterPro" id="IPR011006">
    <property type="entry name" value="CheY-like_superfamily"/>
</dbReference>
<dbReference type="EMBL" id="JACVVD010000003">
    <property type="protein sequence ID" value="MBD0380928.1"/>
    <property type="molecule type" value="Genomic_DNA"/>
</dbReference>
<evidence type="ECO:0000256" key="4">
    <source>
        <dbReference type="ARBA" id="ARBA00023012"/>
    </source>
</evidence>
<dbReference type="SMART" id="SM00342">
    <property type="entry name" value="HTH_ARAC"/>
    <property type="match status" value="1"/>
</dbReference>
<dbReference type="PANTHER" id="PTHR42713:SF3">
    <property type="entry name" value="TRANSCRIPTIONAL REGULATORY PROTEIN HPTR"/>
    <property type="match status" value="1"/>
</dbReference>
<keyword evidence="7" id="KW-0804">Transcription</keyword>
<dbReference type="PROSITE" id="PS01124">
    <property type="entry name" value="HTH_ARAC_FAMILY_2"/>
    <property type="match status" value="1"/>
</dbReference>
<dbReference type="CDD" id="cd17536">
    <property type="entry name" value="REC_YesN-like"/>
    <property type="match status" value="1"/>
</dbReference>
<dbReference type="InterPro" id="IPR041522">
    <property type="entry name" value="CdaR_GGDEF"/>
</dbReference>
<evidence type="ECO:0000256" key="3">
    <source>
        <dbReference type="ARBA" id="ARBA00022553"/>
    </source>
</evidence>
<protein>
    <submittedName>
        <fullName evidence="11">Response regulator</fullName>
    </submittedName>
</protein>
<reference evidence="11" key="1">
    <citation type="submission" date="2020-09" db="EMBL/GenBank/DDBJ databases">
        <title>Draft Genome Sequence of Paenibacillus sp. WST5.</title>
        <authorList>
            <person name="Bao Z."/>
        </authorList>
    </citation>
    <scope>NUCLEOTIDE SEQUENCE</scope>
    <source>
        <strain evidence="11">WST5</strain>
    </source>
</reference>
<dbReference type="InterPro" id="IPR051552">
    <property type="entry name" value="HptR"/>
</dbReference>
<dbReference type="GO" id="GO:0000160">
    <property type="term" value="P:phosphorelay signal transduction system"/>
    <property type="evidence" value="ECO:0007669"/>
    <property type="project" value="UniProtKB-KW"/>
</dbReference>
<dbReference type="Pfam" id="PF00072">
    <property type="entry name" value="Response_reg"/>
    <property type="match status" value="1"/>
</dbReference>
<keyword evidence="4" id="KW-0902">Two-component regulatory system</keyword>
<dbReference type="InterPro" id="IPR001789">
    <property type="entry name" value="Sig_transdc_resp-reg_receiver"/>
</dbReference>
<gene>
    <name evidence="11" type="ORF">ICC18_12425</name>
</gene>
<dbReference type="PROSITE" id="PS50110">
    <property type="entry name" value="RESPONSE_REGULATORY"/>
    <property type="match status" value="1"/>
</dbReference>
<keyword evidence="5" id="KW-0805">Transcription regulation</keyword>
<dbReference type="InterPro" id="IPR018060">
    <property type="entry name" value="HTH_AraC"/>
</dbReference>
<dbReference type="SMART" id="SM00448">
    <property type="entry name" value="REC"/>
    <property type="match status" value="1"/>
</dbReference>
<evidence type="ECO:0000313" key="12">
    <source>
        <dbReference type="Proteomes" id="UP000650466"/>
    </source>
</evidence>
<dbReference type="PANTHER" id="PTHR42713">
    <property type="entry name" value="HISTIDINE KINASE-RELATED"/>
    <property type="match status" value="1"/>
</dbReference>
<feature type="domain" description="HTH araC/xylS-type" evidence="9">
    <location>
        <begin position="431"/>
        <end position="530"/>
    </location>
</feature>
<sequence>MENGRITAIAVDDEVNPRKLLQVLLDWNSLGIEFIGEAANGNEALDLIDPLKPNIVFTDINMPYMDGLELARLVREKDPFIKVVILTAYPEFEYAKQSVRIGVHDFLLKPIQPDVLGKLAFDLKEAIEKETAHWNEYRKIKTELLENTFELKEKFLLDLLVGTSSLEQLNRRYEYFFGEPFQTCCSVAVLDVHAEPNGGEEKNLILSIGCKRVVEILVHEREGVNVFHDNSGRVVIVNWGAAIEPEPIGEQAIRAIKDKMGYQTTVGVGSVYDKLNQVKNSYKEALEALRYGKFYGGGHVISFGEDIRLVDSAMDLKLTEMEEIIFFIKTGIKEQAVHAIDKLFLSLATTRGATIEQAYSLGVHFLSLLLLAMSELGFSQMRTDLLNDGLYNRMFGCQTFNELSLLLSELAKEAADNIKGTRNKKTSRIIDEVLTYLAEEFRNPEVSLGSVSQKFHLNSSYLSRIFKQEMGQSFTDYLLKLRIDEAVKLMNETDWKAYQIAERVGIMDPYYFSHRFKKVTGVSIQEYKRTSQK</sequence>
<dbReference type="Pfam" id="PF17853">
    <property type="entry name" value="GGDEF_2"/>
    <property type="match status" value="1"/>
</dbReference>
<dbReference type="SUPFAM" id="SSF46689">
    <property type="entry name" value="Homeodomain-like"/>
    <property type="match status" value="2"/>
</dbReference>
<accession>A0A926KPI6</accession>
<dbReference type="Gene3D" id="3.40.50.2300">
    <property type="match status" value="1"/>
</dbReference>
<evidence type="ECO:0000313" key="11">
    <source>
        <dbReference type="EMBL" id="MBD0380928.1"/>
    </source>
</evidence>
<keyword evidence="3 8" id="KW-0597">Phosphoprotein</keyword>
<feature type="domain" description="Response regulatory" evidence="10">
    <location>
        <begin position="7"/>
        <end position="124"/>
    </location>
</feature>
<dbReference type="SUPFAM" id="SSF52172">
    <property type="entry name" value="CheY-like"/>
    <property type="match status" value="1"/>
</dbReference>
<name>A0A926KPI6_9BACL</name>
<dbReference type="GO" id="GO:0005737">
    <property type="term" value="C:cytoplasm"/>
    <property type="evidence" value="ECO:0007669"/>
    <property type="project" value="UniProtKB-SubCell"/>
</dbReference>
<comment type="subcellular location">
    <subcellularLocation>
        <location evidence="1">Cytoplasm</location>
    </subcellularLocation>
</comment>
<evidence type="ECO:0000259" key="10">
    <source>
        <dbReference type="PROSITE" id="PS50110"/>
    </source>
</evidence>
<proteinExistence type="predicted"/>
<keyword evidence="2" id="KW-0963">Cytoplasm</keyword>
<dbReference type="Proteomes" id="UP000650466">
    <property type="component" value="Unassembled WGS sequence"/>
</dbReference>
<keyword evidence="12" id="KW-1185">Reference proteome</keyword>
<feature type="modified residue" description="4-aspartylphosphate" evidence="8">
    <location>
        <position position="59"/>
    </location>
</feature>
<dbReference type="GO" id="GO:0043565">
    <property type="term" value="F:sequence-specific DNA binding"/>
    <property type="evidence" value="ECO:0007669"/>
    <property type="project" value="InterPro"/>
</dbReference>
<dbReference type="RefSeq" id="WP_188174674.1">
    <property type="nucleotide sequence ID" value="NZ_JACVVD010000003.1"/>
</dbReference>
<dbReference type="InterPro" id="IPR009057">
    <property type="entry name" value="Homeodomain-like_sf"/>
</dbReference>
<evidence type="ECO:0000256" key="5">
    <source>
        <dbReference type="ARBA" id="ARBA00023015"/>
    </source>
</evidence>
<dbReference type="Gene3D" id="1.10.10.60">
    <property type="entry name" value="Homeodomain-like"/>
    <property type="match status" value="2"/>
</dbReference>
<evidence type="ECO:0000256" key="1">
    <source>
        <dbReference type="ARBA" id="ARBA00004496"/>
    </source>
</evidence>
<evidence type="ECO:0000259" key="9">
    <source>
        <dbReference type="PROSITE" id="PS01124"/>
    </source>
</evidence>
<comment type="caution">
    <text evidence="11">The sequence shown here is derived from an EMBL/GenBank/DDBJ whole genome shotgun (WGS) entry which is preliminary data.</text>
</comment>
<evidence type="ECO:0000256" key="2">
    <source>
        <dbReference type="ARBA" id="ARBA00022490"/>
    </source>
</evidence>
<dbReference type="AlphaFoldDB" id="A0A926KPI6"/>
<dbReference type="Pfam" id="PF12833">
    <property type="entry name" value="HTH_18"/>
    <property type="match status" value="1"/>
</dbReference>
<keyword evidence="6" id="KW-0238">DNA-binding</keyword>